<dbReference type="EMBL" id="BAABRO010000001">
    <property type="protein sequence ID" value="GAA5504692.1"/>
    <property type="molecule type" value="Genomic_DNA"/>
</dbReference>
<name>A0ABP9VHJ8_9BACT</name>
<proteinExistence type="predicted"/>
<evidence type="ECO:0000313" key="3">
    <source>
        <dbReference type="Proteomes" id="UP001416858"/>
    </source>
</evidence>
<evidence type="ECO:0000313" key="2">
    <source>
        <dbReference type="EMBL" id="GAA5504692.1"/>
    </source>
</evidence>
<feature type="chain" id="PRO_5045086587" evidence="1">
    <location>
        <begin position="21"/>
        <end position="96"/>
    </location>
</feature>
<gene>
    <name evidence="2" type="ORF">Rcae01_00131</name>
</gene>
<sequence>MRFCFLVALLCLGAVHAAFADPPQNESDAGAVSDESKFTFDGIWKPKGAMLSGVLIPPPALKAITLKINKNKYEVAVEGEDHSDIGMFTLDPTTTP</sequence>
<keyword evidence="1" id="KW-0732">Signal</keyword>
<feature type="signal peptide" evidence="1">
    <location>
        <begin position="1"/>
        <end position="20"/>
    </location>
</feature>
<evidence type="ECO:0000256" key="1">
    <source>
        <dbReference type="SAM" id="SignalP"/>
    </source>
</evidence>
<dbReference type="RefSeq" id="WP_345681743.1">
    <property type="nucleotide sequence ID" value="NZ_BAABRO010000001.1"/>
</dbReference>
<organism evidence="2 3">
    <name type="scientific">Novipirellula caenicola</name>
    <dbReference type="NCBI Taxonomy" id="1536901"/>
    <lineage>
        <taxon>Bacteria</taxon>
        <taxon>Pseudomonadati</taxon>
        <taxon>Planctomycetota</taxon>
        <taxon>Planctomycetia</taxon>
        <taxon>Pirellulales</taxon>
        <taxon>Pirellulaceae</taxon>
        <taxon>Novipirellula</taxon>
    </lineage>
</organism>
<comment type="caution">
    <text evidence="2">The sequence shown here is derived from an EMBL/GenBank/DDBJ whole genome shotgun (WGS) entry which is preliminary data.</text>
</comment>
<protein>
    <submittedName>
        <fullName evidence="2">Uncharacterized protein</fullName>
    </submittedName>
</protein>
<accession>A0ABP9VHJ8</accession>
<keyword evidence="3" id="KW-1185">Reference proteome</keyword>
<dbReference type="Proteomes" id="UP001416858">
    <property type="component" value="Unassembled WGS sequence"/>
</dbReference>
<reference evidence="2 3" key="1">
    <citation type="submission" date="2024-02" db="EMBL/GenBank/DDBJ databases">
        <title>Rhodopirellula caenicola NBRC 110016.</title>
        <authorList>
            <person name="Ichikawa N."/>
            <person name="Katano-Makiyama Y."/>
            <person name="Hidaka K."/>
        </authorList>
    </citation>
    <scope>NUCLEOTIDE SEQUENCE [LARGE SCALE GENOMIC DNA]</scope>
    <source>
        <strain evidence="2 3">NBRC 110016</strain>
    </source>
</reference>